<dbReference type="SUPFAM" id="SSF47413">
    <property type="entry name" value="lambda repressor-like DNA-binding domains"/>
    <property type="match status" value="1"/>
</dbReference>
<gene>
    <name evidence="2" type="ORF">BJ970_006421</name>
</gene>
<dbReference type="InterPro" id="IPR010982">
    <property type="entry name" value="Lambda_DNA-bd_dom_sf"/>
</dbReference>
<dbReference type="AlphaFoldDB" id="A0A840Q8G8"/>
<protein>
    <submittedName>
        <fullName evidence="2">Transcriptional regulator with XRE-family HTH domain</fullName>
    </submittedName>
</protein>
<dbReference type="Gene3D" id="1.10.260.40">
    <property type="entry name" value="lambda repressor-like DNA-binding domains"/>
    <property type="match status" value="1"/>
</dbReference>
<feature type="domain" description="HTH cro/C1-type" evidence="1">
    <location>
        <begin position="11"/>
        <end position="66"/>
    </location>
</feature>
<dbReference type="Pfam" id="PF13560">
    <property type="entry name" value="HTH_31"/>
    <property type="match status" value="1"/>
</dbReference>
<evidence type="ECO:0000313" key="3">
    <source>
        <dbReference type="Proteomes" id="UP000584374"/>
    </source>
</evidence>
<dbReference type="SMART" id="SM00530">
    <property type="entry name" value="HTH_XRE"/>
    <property type="match status" value="1"/>
</dbReference>
<dbReference type="EMBL" id="JACHIW010000002">
    <property type="protein sequence ID" value="MBB5158822.1"/>
    <property type="molecule type" value="Genomic_DNA"/>
</dbReference>
<reference evidence="2 3" key="1">
    <citation type="submission" date="2020-08" db="EMBL/GenBank/DDBJ databases">
        <title>Sequencing the genomes of 1000 actinobacteria strains.</title>
        <authorList>
            <person name="Klenk H.-P."/>
        </authorList>
    </citation>
    <scope>NUCLEOTIDE SEQUENCE [LARGE SCALE GENOMIC DNA]</scope>
    <source>
        <strain evidence="2 3">DSM 45584</strain>
    </source>
</reference>
<dbReference type="RefSeq" id="WP_184730827.1">
    <property type="nucleotide sequence ID" value="NZ_JACHIW010000002.1"/>
</dbReference>
<dbReference type="GO" id="GO:0003677">
    <property type="term" value="F:DNA binding"/>
    <property type="evidence" value="ECO:0007669"/>
    <property type="project" value="InterPro"/>
</dbReference>
<dbReference type="PROSITE" id="PS50943">
    <property type="entry name" value="HTH_CROC1"/>
    <property type="match status" value="1"/>
</dbReference>
<name>A0A840Q8G8_9PSEU</name>
<comment type="caution">
    <text evidence="2">The sequence shown here is derived from an EMBL/GenBank/DDBJ whole genome shotgun (WGS) entry which is preliminary data.</text>
</comment>
<evidence type="ECO:0000313" key="2">
    <source>
        <dbReference type="EMBL" id="MBB5158822.1"/>
    </source>
</evidence>
<dbReference type="Proteomes" id="UP000584374">
    <property type="component" value="Unassembled WGS sequence"/>
</dbReference>
<dbReference type="CDD" id="cd00093">
    <property type="entry name" value="HTH_XRE"/>
    <property type="match status" value="1"/>
</dbReference>
<organism evidence="2 3">
    <name type="scientific">Saccharopolyspora phatthalungensis</name>
    <dbReference type="NCBI Taxonomy" id="664693"/>
    <lineage>
        <taxon>Bacteria</taxon>
        <taxon>Bacillati</taxon>
        <taxon>Actinomycetota</taxon>
        <taxon>Actinomycetes</taxon>
        <taxon>Pseudonocardiales</taxon>
        <taxon>Pseudonocardiaceae</taxon>
        <taxon>Saccharopolyspora</taxon>
    </lineage>
</organism>
<sequence length="399" mass="44533">MNPDLPFGERLKRLRNREGMSRPVLAGLVGRSAEWLKRLEKGDYLMPRPSMLFALADRLGVELVELIGDPRIAGTHYGKIAHDRLPDIARALASYPISTEPGPVDVAGLVAKVGQLWDLWHGSARHRTAVAGLLPSLLHDVRTAVPRVDDRDRRTMLATEAQTYHLVQLFLSFQPAPELVHLCGDRAMTAAQGTDDPLAMSAAAWYMNHVFRDAGQQHEARVQLALDTAGLLNPERSDDERAFWGLLRLACALSFAKVGRDGDAWRYWDDADRAAKALPGGYEHPWLRFGRSMVDAYAVTMLVDLMRPHEAIRQADRLDLDGMTSQTRRSFHTIETARAYHQAREHVAAVHLLARAQQISPETVRFNLFTRAAIKDLSEHGGHTVRADAQGLGRHLDLV</sequence>
<accession>A0A840Q8G8</accession>
<dbReference type="InterPro" id="IPR001387">
    <property type="entry name" value="Cro/C1-type_HTH"/>
</dbReference>
<keyword evidence="3" id="KW-1185">Reference proteome</keyword>
<evidence type="ECO:0000259" key="1">
    <source>
        <dbReference type="PROSITE" id="PS50943"/>
    </source>
</evidence>
<proteinExistence type="predicted"/>